<feature type="compositionally biased region" description="Polar residues" evidence="1">
    <location>
        <begin position="1"/>
        <end position="12"/>
    </location>
</feature>
<dbReference type="Proteomes" id="UP001141806">
    <property type="component" value="Unassembled WGS sequence"/>
</dbReference>
<sequence>MAFEGKNQSTLTEEGKTKSRTRAEEDREEAETLNTVSSHLYLKPSQNSETLDKDQILRRIRHRKRVNKVSNALQALLSSPFSSKSIAEPNWLDDAFPAP</sequence>
<dbReference type="PANTHER" id="PTHR35324">
    <property type="entry name" value="BNAA08G03750D PROTEIN"/>
    <property type="match status" value="1"/>
</dbReference>
<evidence type="ECO:0000313" key="2">
    <source>
        <dbReference type="EMBL" id="KAJ4962925.1"/>
    </source>
</evidence>
<name>A0A9Q0HBR7_9MAGN</name>
<proteinExistence type="predicted"/>
<comment type="caution">
    <text evidence="2">The sequence shown here is derived from an EMBL/GenBank/DDBJ whole genome shotgun (WGS) entry which is preliminary data.</text>
</comment>
<feature type="region of interest" description="Disordered" evidence="1">
    <location>
        <begin position="1"/>
        <end position="47"/>
    </location>
</feature>
<organism evidence="2 3">
    <name type="scientific">Protea cynaroides</name>
    <dbReference type="NCBI Taxonomy" id="273540"/>
    <lineage>
        <taxon>Eukaryota</taxon>
        <taxon>Viridiplantae</taxon>
        <taxon>Streptophyta</taxon>
        <taxon>Embryophyta</taxon>
        <taxon>Tracheophyta</taxon>
        <taxon>Spermatophyta</taxon>
        <taxon>Magnoliopsida</taxon>
        <taxon>Proteales</taxon>
        <taxon>Proteaceae</taxon>
        <taxon>Protea</taxon>
    </lineage>
</organism>
<evidence type="ECO:0000313" key="3">
    <source>
        <dbReference type="Proteomes" id="UP001141806"/>
    </source>
</evidence>
<reference evidence="2" key="1">
    <citation type="journal article" date="2023" name="Plant J.">
        <title>The genome of the king protea, Protea cynaroides.</title>
        <authorList>
            <person name="Chang J."/>
            <person name="Duong T.A."/>
            <person name="Schoeman C."/>
            <person name="Ma X."/>
            <person name="Roodt D."/>
            <person name="Barker N."/>
            <person name="Li Z."/>
            <person name="Van de Peer Y."/>
            <person name="Mizrachi E."/>
        </authorList>
    </citation>
    <scope>NUCLEOTIDE SEQUENCE</scope>
    <source>
        <tissue evidence="2">Young leaves</tissue>
    </source>
</reference>
<dbReference type="OrthoDB" id="749289at2759"/>
<dbReference type="AlphaFoldDB" id="A0A9Q0HBR7"/>
<feature type="compositionally biased region" description="Polar residues" evidence="1">
    <location>
        <begin position="33"/>
        <end position="47"/>
    </location>
</feature>
<gene>
    <name evidence="2" type="ORF">NE237_022864</name>
</gene>
<evidence type="ECO:0000256" key="1">
    <source>
        <dbReference type="SAM" id="MobiDB-lite"/>
    </source>
</evidence>
<dbReference type="PANTHER" id="PTHR35324:SF4">
    <property type="entry name" value="EXPRESSED PROTEIN"/>
    <property type="match status" value="1"/>
</dbReference>
<dbReference type="EMBL" id="JAMYWD010000008">
    <property type="protein sequence ID" value="KAJ4962925.1"/>
    <property type="molecule type" value="Genomic_DNA"/>
</dbReference>
<keyword evidence="3" id="KW-1185">Reference proteome</keyword>
<protein>
    <submittedName>
        <fullName evidence="2">Uncharacterized protein</fullName>
    </submittedName>
</protein>
<feature type="compositionally biased region" description="Basic and acidic residues" evidence="1">
    <location>
        <begin position="13"/>
        <end position="25"/>
    </location>
</feature>
<accession>A0A9Q0HBR7</accession>